<keyword evidence="1" id="KW-0812">Transmembrane</keyword>
<keyword evidence="3" id="KW-1185">Reference proteome</keyword>
<name>A0A261FCE5_9BIFI</name>
<evidence type="ECO:0000313" key="2">
    <source>
        <dbReference type="EMBL" id="OZG56653.1"/>
    </source>
</evidence>
<dbReference type="RefSeq" id="WP_143248923.1">
    <property type="nucleotide sequence ID" value="NZ_MWWV01000014.1"/>
</dbReference>
<keyword evidence="1" id="KW-1133">Transmembrane helix</keyword>
<keyword evidence="1" id="KW-0472">Membrane</keyword>
<dbReference type="Proteomes" id="UP000216444">
    <property type="component" value="Unassembled WGS sequence"/>
</dbReference>
<dbReference type="AlphaFoldDB" id="A0A261FCE5"/>
<proteinExistence type="predicted"/>
<feature type="transmembrane region" description="Helical" evidence="1">
    <location>
        <begin position="35"/>
        <end position="57"/>
    </location>
</feature>
<organism evidence="2 3">
    <name type="scientific">Bifidobacterium tissieri</name>
    <dbReference type="NCBI Taxonomy" id="1630162"/>
    <lineage>
        <taxon>Bacteria</taxon>
        <taxon>Bacillati</taxon>
        <taxon>Actinomycetota</taxon>
        <taxon>Actinomycetes</taxon>
        <taxon>Bifidobacteriales</taxon>
        <taxon>Bifidobacteriaceae</taxon>
        <taxon>Bifidobacterium</taxon>
    </lineage>
</organism>
<dbReference type="EMBL" id="MWWV01000014">
    <property type="protein sequence ID" value="OZG56653.1"/>
    <property type="molecule type" value="Genomic_DNA"/>
</dbReference>
<reference evidence="2 3" key="1">
    <citation type="journal article" date="2017" name="BMC Genomics">
        <title>Comparative genomic and phylogenomic analyses of the Bifidobacteriaceae family.</title>
        <authorList>
            <person name="Lugli G.A."/>
            <person name="Milani C."/>
            <person name="Turroni F."/>
            <person name="Duranti S."/>
            <person name="Mancabelli L."/>
            <person name="Mangifesta M."/>
            <person name="Ferrario C."/>
            <person name="Modesto M."/>
            <person name="Mattarelli P."/>
            <person name="Jiri K."/>
            <person name="van Sinderen D."/>
            <person name="Ventura M."/>
        </authorList>
    </citation>
    <scope>NUCLEOTIDE SEQUENCE [LARGE SCALE GENOMIC DNA]</scope>
    <source>
        <strain evidence="2 3">DSM 100201</strain>
    </source>
</reference>
<evidence type="ECO:0000313" key="3">
    <source>
        <dbReference type="Proteomes" id="UP000216444"/>
    </source>
</evidence>
<evidence type="ECO:0000256" key="1">
    <source>
        <dbReference type="SAM" id="Phobius"/>
    </source>
</evidence>
<feature type="transmembrane region" description="Helical" evidence="1">
    <location>
        <begin position="99"/>
        <end position="118"/>
    </location>
</feature>
<comment type="caution">
    <text evidence="2">The sequence shown here is derived from an EMBL/GenBank/DDBJ whole genome shotgun (WGS) entry which is preliminary data.</text>
</comment>
<gene>
    <name evidence="2" type="ORF">BTIS_1757</name>
</gene>
<feature type="transmembrane region" description="Helical" evidence="1">
    <location>
        <begin position="69"/>
        <end position="87"/>
    </location>
</feature>
<feature type="transmembrane region" description="Helical" evidence="1">
    <location>
        <begin position="9"/>
        <end position="29"/>
    </location>
</feature>
<accession>A0A261FCE5</accession>
<protein>
    <submittedName>
        <fullName evidence="2">Uncharacterized protein</fullName>
    </submittedName>
</protein>
<sequence>MGGKQDRRLPVMIIGVMVLLAVVSFVGSLPDAIQGSAIGIAVQIGLCVFGAVFFIILHNDLYQNQVLRIFGDILAVIGWACVASRIVDLPISGTVEFVIRSIGQVLLTVLAIAQLVYFRKISKS</sequence>